<keyword evidence="2" id="KW-1185">Reference proteome</keyword>
<dbReference type="EMBL" id="CP154834">
    <property type="protein sequence ID" value="XAO76047.1"/>
    <property type="molecule type" value="Genomic_DNA"/>
</dbReference>
<sequence length="54" mass="6419">MDLLNTRNKENRLLQYCFETQSRMVIDNTNVTRKVVKNTLNQQNRINMKSSGIF</sequence>
<accession>A0AAU6WVW6</accession>
<dbReference type="RefSeq" id="WP_345767521.1">
    <property type="nucleotide sequence ID" value="NZ_CP154834.1"/>
</dbReference>
<name>A0AAU6WVW6_9FLAO</name>
<dbReference type="AlphaFoldDB" id="A0AAU6WVW6"/>
<reference evidence="1 2" key="1">
    <citation type="submission" date="2024-04" db="EMBL/GenBank/DDBJ databases">
        <title>Genome sequencing and assembly of rice foliar adapted Chryseobacterium endophyticum OsEnb-ALM-A6.</title>
        <authorList>
            <person name="Kumar S."/>
            <person name="Javed M."/>
            <person name="Chouhan V."/>
            <person name="Charishma K."/>
            <person name="Patel A."/>
            <person name="Kumar M."/>
            <person name="Sahu K.P."/>
            <person name="Kumar A."/>
        </authorList>
    </citation>
    <scope>NUCLEOTIDE SEQUENCE [LARGE SCALE GENOMIC DNA]</scope>
    <source>
        <strain evidence="1 2">OsEnb-ALM-A6</strain>
    </source>
</reference>
<organism evidence="1 2">
    <name type="scientific">Chryseobacterium endophyticum</name>
    <dbReference type="NCBI Taxonomy" id="1854762"/>
    <lineage>
        <taxon>Bacteria</taxon>
        <taxon>Pseudomonadati</taxon>
        <taxon>Bacteroidota</taxon>
        <taxon>Flavobacteriia</taxon>
        <taxon>Flavobacteriales</taxon>
        <taxon>Weeksellaceae</taxon>
        <taxon>Chryseobacterium group</taxon>
        <taxon>Chryseobacterium</taxon>
    </lineage>
</organism>
<dbReference type="Proteomes" id="UP001463665">
    <property type="component" value="Chromosome"/>
</dbReference>
<evidence type="ECO:0000313" key="2">
    <source>
        <dbReference type="Proteomes" id="UP001463665"/>
    </source>
</evidence>
<proteinExistence type="predicted"/>
<protein>
    <submittedName>
        <fullName evidence="1">Uncharacterized protein</fullName>
    </submittedName>
</protein>
<evidence type="ECO:0000313" key="1">
    <source>
        <dbReference type="EMBL" id="XAO76047.1"/>
    </source>
</evidence>
<gene>
    <name evidence="1" type="ORF">AAFP95_09705</name>
</gene>